<feature type="chain" id="PRO_5011710121" evidence="2">
    <location>
        <begin position="23"/>
        <end position="134"/>
    </location>
</feature>
<dbReference type="AlphaFoldDB" id="A0A1I2EG50"/>
<organism evidence="3 4">
    <name type="scientific">Spirosoma endophyticum</name>
    <dbReference type="NCBI Taxonomy" id="662367"/>
    <lineage>
        <taxon>Bacteria</taxon>
        <taxon>Pseudomonadati</taxon>
        <taxon>Bacteroidota</taxon>
        <taxon>Cytophagia</taxon>
        <taxon>Cytophagales</taxon>
        <taxon>Cytophagaceae</taxon>
        <taxon>Spirosoma</taxon>
    </lineage>
</organism>
<dbReference type="RefSeq" id="WP_093833233.1">
    <property type="nucleotide sequence ID" value="NZ_FOLQ01000022.1"/>
</dbReference>
<dbReference type="Proteomes" id="UP000198598">
    <property type="component" value="Unassembled WGS sequence"/>
</dbReference>
<protein>
    <submittedName>
        <fullName evidence="3">Uncharacterized protein</fullName>
    </submittedName>
</protein>
<feature type="signal peptide" evidence="2">
    <location>
        <begin position="1"/>
        <end position="22"/>
    </location>
</feature>
<proteinExistence type="predicted"/>
<sequence length="134" mass="14617">MKSLTFLLAGALLGAMTSQTYAQDVGPKPLNNPMYSTHNYKHPNMAAAARRSENKTGVAVQQPTPTDARMANYKNQMPNRQPAGGVTVDHTPAMSLADRNYKIQRVSEPPTSESTGEYYVRKRSKDSTGTTVGQ</sequence>
<accession>A0A1I2EG50</accession>
<keyword evidence="2" id="KW-0732">Signal</keyword>
<dbReference type="EMBL" id="FOLQ01000022">
    <property type="protein sequence ID" value="SFE91699.1"/>
    <property type="molecule type" value="Genomic_DNA"/>
</dbReference>
<name>A0A1I2EG50_9BACT</name>
<dbReference type="STRING" id="662367.SAMN05216167_1226"/>
<keyword evidence="4" id="KW-1185">Reference proteome</keyword>
<feature type="region of interest" description="Disordered" evidence="1">
    <location>
        <begin position="47"/>
        <end position="134"/>
    </location>
</feature>
<evidence type="ECO:0000256" key="1">
    <source>
        <dbReference type="SAM" id="MobiDB-lite"/>
    </source>
</evidence>
<evidence type="ECO:0000256" key="2">
    <source>
        <dbReference type="SAM" id="SignalP"/>
    </source>
</evidence>
<dbReference type="OrthoDB" id="965763at2"/>
<reference evidence="3 4" key="1">
    <citation type="submission" date="2016-10" db="EMBL/GenBank/DDBJ databases">
        <authorList>
            <person name="de Groot N.N."/>
        </authorList>
    </citation>
    <scope>NUCLEOTIDE SEQUENCE [LARGE SCALE GENOMIC DNA]</scope>
    <source>
        <strain evidence="3 4">DSM 26130</strain>
    </source>
</reference>
<gene>
    <name evidence="3" type="ORF">SAMN05216167_1226</name>
</gene>
<evidence type="ECO:0000313" key="3">
    <source>
        <dbReference type="EMBL" id="SFE91699.1"/>
    </source>
</evidence>
<evidence type="ECO:0000313" key="4">
    <source>
        <dbReference type="Proteomes" id="UP000198598"/>
    </source>
</evidence>